<sequence length="184" mass="21496">MADYDVLNVSDVRRIRDMRRKRKRYLPRLDIFRNYDDVNFRNRYRFTKENARRVIELVRPTLYENEDNRGLSIPIETQVLTALRYYVRSGYQDNTADLHNISQASASRIITNVSAAIAGLAPCYVRFPSEEKRITTARKFYDIARFPQVIGAIDGTHIPITNPGGELSQIYMNRKGWYSLNVQV</sequence>
<comment type="caution">
    <text evidence="1">The sequence shown here is derived from an EMBL/GenBank/DDBJ whole genome shotgun (WGS) entry which is preliminary data.</text>
</comment>
<evidence type="ECO:0008006" key="3">
    <source>
        <dbReference type="Google" id="ProtNLM"/>
    </source>
</evidence>
<evidence type="ECO:0000313" key="1">
    <source>
        <dbReference type="EMBL" id="KAJ4425402.1"/>
    </source>
</evidence>
<reference evidence="1 2" key="1">
    <citation type="journal article" date="2022" name="Allergy">
        <title>Genome assembly and annotation of Periplaneta americana reveal a comprehensive cockroach allergen profile.</title>
        <authorList>
            <person name="Wang L."/>
            <person name="Xiong Q."/>
            <person name="Saelim N."/>
            <person name="Wang L."/>
            <person name="Nong W."/>
            <person name="Wan A.T."/>
            <person name="Shi M."/>
            <person name="Liu X."/>
            <person name="Cao Q."/>
            <person name="Hui J.H.L."/>
            <person name="Sookrung N."/>
            <person name="Leung T.F."/>
            <person name="Tungtrongchitr A."/>
            <person name="Tsui S.K.W."/>
        </authorList>
    </citation>
    <scope>NUCLEOTIDE SEQUENCE [LARGE SCALE GENOMIC DNA]</scope>
    <source>
        <strain evidence="1">PWHHKU_190912</strain>
    </source>
</reference>
<dbReference type="EMBL" id="JAJSOF020000043">
    <property type="protein sequence ID" value="KAJ4425402.1"/>
    <property type="molecule type" value="Genomic_DNA"/>
</dbReference>
<organism evidence="1 2">
    <name type="scientific">Periplaneta americana</name>
    <name type="common">American cockroach</name>
    <name type="synonym">Blatta americana</name>
    <dbReference type="NCBI Taxonomy" id="6978"/>
    <lineage>
        <taxon>Eukaryota</taxon>
        <taxon>Metazoa</taxon>
        <taxon>Ecdysozoa</taxon>
        <taxon>Arthropoda</taxon>
        <taxon>Hexapoda</taxon>
        <taxon>Insecta</taxon>
        <taxon>Pterygota</taxon>
        <taxon>Neoptera</taxon>
        <taxon>Polyneoptera</taxon>
        <taxon>Dictyoptera</taxon>
        <taxon>Blattodea</taxon>
        <taxon>Blattoidea</taxon>
        <taxon>Blattidae</taxon>
        <taxon>Blattinae</taxon>
        <taxon>Periplaneta</taxon>
    </lineage>
</organism>
<protein>
    <recommendedName>
        <fullName evidence="3">Nuclease HARBI1</fullName>
    </recommendedName>
</protein>
<keyword evidence="2" id="KW-1185">Reference proteome</keyword>
<accession>A0ABQ8RUQ5</accession>
<gene>
    <name evidence="1" type="ORF">ANN_28017</name>
</gene>
<dbReference type="Proteomes" id="UP001148838">
    <property type="component" value="Unassembled WGS sequence"/>
</dbReference>
<feature type="non-terminal residue" evidence="1">
    <location>
        <position position="184"/>
    </location>
</feature>
<name>A0ABQ8RUQ5_PERAM</name>
<proteinExistence type="predicted"/>
<evidence type="ECO:0000313" key="2">
    <source>
        <dbReference type="Proteomes" id="UP001148838"/>
    </source>
</evidence>